<feature type="domain" description="DUF58" evidence="2">
    <location>
        <begin position="196"/>
        <end position="346"/>
    </location>
</feature>
<proteinExistence type="predicted"/>
<dbReference type="OrthoDB" id="9812729at2"/>
<dbReference type="AlphaFoldDB" id="A0A4Q2K3K2"/>
<reference evidence="3 4" key="1">
    <citation type="submission" date="2019-01" db="EMBL/GenBank/DDBJ databases">
        <title>Senegalimassilia sp. nov. KGMB04484 isolated human feces.</title>
        <authorList>
            <person name="Han K.-I."/>
            <person name="Kim J.-S."/>
            <person name="Lee K.C."/>
            <person name="Suh M.K."/>
            <person name="Eom M.K."/>
            <person name="Lee J.H."/>
            <person name="Park S.-H."/>
            <person name="Kang S.W."/>
            <person name="Park J.-E."/>
            <person name="Oh B.S."/>
            <person name="Yu S.Y."/>
            <person name="Choi S.-H."/>
            <person name="Lee D.H."/>
            <person name="Yoon H."/>
            <person name="Kim B.-Y."/>
            <person name="Lee J.H."/>
            <person name="Lee J.-S."/>
        </authorList>
    </citation>
    <scope>NUCLEOTIDE SEQUENCE [LARGE SCALE GENOMIC DNA]</scope>
    <source>
        <strain evidence="3 4">KGMB04484</strain>
    </source>
</reference>
<dbReference type="Pfam" id="PF01882">
    <property type="entry name" value="DUF58"/>
    <property type="match status" value="1"/>
</dbReference>
<dbReference type="RefSeq" id="WP_129425259.1">
    <property type="nucleotide sequence ID" value="NZ_SDPW01000001.1"/>
</dbReference>
<dbReference type="PANTHER" id="PTHR34351:SF2">
    <property type="entry name" value="DUF58 DOMAIN-CONTAINING PROTEIN"/>
    <property type="match status" value="1"/>
</dbReference>
<evidence type="ECO:0000313" key="4">
    <source>
        <dbReference type="Proteomes" id="UP000293345"/>
    </source>
</evidence>
<keyword evidence="4" id="KW-1185">Reference proteome</keyword>
<sequence>MKRNPIICIVAIVLAVGSFVATNNAAALTVALIAIIAPAASTAFGRATAAHTQLQFGLQHACTAGQPLELGITVTRPALSRNRIRLTFRFRNLLTNATEEVPVTLAPASGKTEHFHLPLNTSFCGRIEVSLVSARATNSLDFIDADIQDARLETSYTVYPEIADIIAQTTRANRSSISGSTYDYHRKGQDRTEVFEMRDFQEGDSLKAVHWKLSARFDDLMVREPSRPTDYDITILCDPHDPGHGSAHANVLNGVMSVTASISLSLIQQGLSHSVAYLTDDALESEFVDSRNSFNTMLDMLVSTPLPTAAFEDTAAFDEFRRAHNVTRTVLVTDVLDEALAAKLNQLTDLSVFYISESTQTGSDTSSGYLLTHIPADGIGERIKNLEL</sequence>
<feature type="signal peptide" evidence="1">
    <location>
        <begin position="1"/>
        <end position="25"/>
    </location>
</feature>
<feature type="chain" id="PRO_5038437643" evidence="1">
    <location>
        <begin position="26"/>
        <end position="388"/>
    </location>
</feature>
<gene>
    <name evidence="3" type="ORF">ET524_09345</name>
</gene>
<evidence type="ECO:0000313" key="3">
    <source>
        <dbReference type="EMBL" id="RXZ54661.1"/>
    </source>
</evidence>
<dbReference type="InterPro" id="IPR002881">
    <property type="entry name" value="DUF58"/>
</dbReference>
<protein>
    <submittedName>
        <fullName evidence="3">DUF58 domain-containing protein</fullName>
    </submittedName>
</protein>
<dbReference type="Proteomes" id="UP000293345">
    <property type="component" value="Unassembled WGS sequence"/>
</dbReference>
<keyword evidence="1" id="KW-0732">Signal</keyword>
<comment type="caution">
    <text evidence="3">The sequence shown here is derived from an EMBL/GenBank/DDBJ whole genome shotgun (WGS) entry which is preliminary data.</text>
</comment>
<name>A0A4Q2K3K2_9ACTN</name>
<dbReference type="PANTHER" id="PTHR34351">
    <property type="entry name" value="SLR1927 PROTEIN-RELATED"/>
    <property type="match status" value="1"/>
</dbReference>
<evidence type="ECO:0000259" key="2">
    <source>
        <dbReference type="Pfam" id="PF01882"/>
    </source>
</evidence>
<organism evidence="3 4">
    <name type="scientific">Senegalimassilia faecalis</name>
    <dbReference type="NCBI Taxonomy" id="2509433"/>
    <lineage>
        <taxon>Bacteria</taxon>
        <taxon>Bacillati</taxon>
        <taxon>Actinomycetota</taxon>
        <taxon>Coriobacteriia</taxon>
        <taxon>Coriobacteriales</taxon>
        <taxon>Coriobacteriaceae</taxon>
        <taxon>Senegalimassilia</taxon>
    </lineage>
</organism>
<evidence type="ECO:0000256" key="1">
    <source>
        <dbReference type="SAM" id="SignalP"/>
    </source>
</evidence>
<dbReference type="EMBL" id="SDPW01000001">
    <property type="protein sequence ID" value="RXZ54661.1"/>
    <property type="molecule type" value="Genomic_DNA"/>
</dbReference>
<accession>A0A4Q2K3K2</accession>